<protein>
    <submittedName>
        <fullName evidence="1">Uncharacterized protein</fullName>
    </submittedName>
</protein>
<accession>A0ACB8S981</accession>
<name>A0ACB8S981_9AGAM</name>
<gene>
    <name evidence="1" type="ORF">FA95DRAFT_1601807</name>
</gene>
<reference evidence="1" key="1">
    <citation type="submission" date="2021-02" db="EMBL/GenBank/DDBJ databases">
        <authorList>
            <consortium name="DOE Joint Genome Institute"/>
            <person name="Ahrendt S."/>
            <person name="Looney B.P."/>
            <person name="Miyauchi S."/>
            <person name="Morin E."/>
            <person name="Drula E."/>
            <person name="Courty P.E."/>
            <person name="Chicoki N."/>
            <person name="Fauchery L."/>
            <person name="Kohler A."/>
            <person name="Kuo A."/>
            <person name="Labutti K."/>
            <person name="Pangilinan J."/>
            <person name="Lipzen A."/>
            <person name="Riley R."/>
            <person name="Andreopoulos W."/>
            <person name="He G."/>
            <person name="Johnson J."/>
            <person name="Barry K.W."/>
            <person name="Grigoriev I.V."/>
            <person name="Nagy L."/>
            <person name="Hibbett D."/>
            <person name="Henrissat B."/>
            <person name="Matheny P.B."/>
            <person name="Labbe J."/>
            <person name="Martin F."/>
        </authorList>
    </citation>
    <scope>NUCLEOTIDE SEQUENCE</scope>
    <source>
        <strain evidence="1">FP105234-sp</strain>
    </source>
</reference>
<keyword evidence="2" id="KW-1185">Reference proteome</keyword>
<organism evidence="1 2">
    <name type="scientific">Auriscalpium vulgare</name>
    <dbReference type="NCBI Taxonomy" id="40419"/>
    <lineage>
        <taxon>Eukaryota</taxon>
        <taxon>Fungi</taxon>
        <taxon>Dikarya</taxon>
        <taxon>Basidiomycota</taxon>
        <taxon>Agaricomycotina</taxon>
        <taxon>Agaricomycetes</taxon>
        <taxon>Russulales</taxon>
        <taxon>Auriscalpiaceae</taxon>
        <taxon>Auriscalpium</taxon>
    </lineage>
</organism>
<reference evidence="1" key="2">
    <citation type="journal article" date="2022" name="New Phytol.">
        <title>Evolutionary transition to the ectomycorrhizal habit in the genomes of a hyperdiverse lineage of mushroom-forming fungi.</title>
        <authorList>
            <person name="Looney B."/>
            <person name="Miyauchi S."/>
            <person name="Morin E."/>
            <person name="Drula E."/>
            <person name="Courty P.E."/>
            <person name="Kohler A."/>
            <person name="Kuo A."/>
            <person name="LaButti K."/>
            <person name="Pangilinan J."/>
            <person name="Lipzen A."/>
            <person name="Riley R."/>
            <person name="Andreopoulos W."/>
            <person name="He G."/>
            <person name="Johnson J."/>
            <person name="Nolan M."/>
            <person name="Tritt A."/>
            <person name="Barry K.W."/>
            <person name="Grigoriev I.V."/>
            <person name="Nagy L.G."/>
            <person name="Hibbett D."/>
            <person name="Henrissat B."/>
            <person name="Matheny P.B."/>
            <person name="Labbe J."/>
            <person name="Martin F.M."/>
        </authorList>
    </citation>
    <scope>NUCLEOTIDE SEQUENCE</scope>
    <source>
        <strain evidence="1">FP105234-sp</strain>
    </source>
</reference>
<evidence type="ECO:0000313" key="1">
    <source>
        <dbReference type="EMBL" id="KAI0052435.1"/>
    </source>
</evidence>
<evidence type="ECO:0000313" key="2">
    <source>
        <dbReference type="Proteomes" id="UP000814033"/>
    </source>
</evidence>
<comment type="caution">
    <text evidence="1">The sequence shown here is derived from an EMBL/GenBank/DDBJ whole genome shotgun (WGS) entry which is preliminary data.</text>
</comment>
<proteinExistence type="predicted"/>
<dbReference type="Proteomes" id="UP000814033">
    <property type="component" value="Unassembled WGS sequence"/>
</dbReference>
<dbReference type="EMBL" id="MU275845">
    <property type="protein sequence ID" value="KAI0052435.1"/>
    <property type="molecule type" value="Genomic_DNA"/>
</dbReference>
<sequence length="315" mass="34984">MSATFPIPVIGHSAQLYLPAQLHLPRSLLSQLSWPIKYSPLRTLYLFTKSDIKTILFPVTVFAYLTASSTSVDRLALASFWLWLHLLQFCVSNQSMDPKEDALNKPWRPIPAGRISVPAARVLRWALLPFCFALSVLLNVEWQGIALATAFIAHNELGLDSHWFVRNLCNAWGYAAFNAGTAAIACSVQGEALDPRTLTSFICNAFIILTTIHAQDFRDEVGDKLLGRRTLPIVWPEASRVAIVVTMVAWSIGLSIACELKLHVAGALCALAVFVGIRFYYERTAEADGRSYLYYNLWLATAQVVHIPVIMAAFS</sequence>